<proteinExistence type="predicted"/>
<feature type="transmembrane region" description="Helical" evidence="1">
    <location>
        <begin position="47"/>
        <end position="65"/>
    </location>
</feature>
<evidence type="ECO:0000313" key="3">
    <source>
        <dbReference type="EMBL" id="MFD1889267.1"/>
    </source>
</evidence>
<dbReference type="RefSeq" id="WP_343872261.1">
    <property type="nucleotide sequence ID" value="NZ_BAAAIX010000007.1"/>
</dbReference>
<accession>A0ABW4RSG8</accession>
<keyword evidence="1" id="KW-0472">Membrane</keyword>
<protein>
    <submittedName>
        <fullName evidence="3">PH domain-containing protein</fullName>
    </submittedName>
</protein>
<organism evidence="3 4">
    <name type="scientific">Luteococcus peritonei</name>
    <dbReference type="NCBI Taxonomy" id="88874"/>
    <lineage>
        <taxon>Bacteria</taxon>
        <taxon>Bacillati</taxon>
        <taxon>Actinomycetota</taxon>
        <taxon>Actinomycetes</taxon>
        <taxon>Propionibacteriales</taxon>
        <taxon>Propionibacteriaceae</taxon>
        <taxon>Luteococcus</taxon>
    </lineage>
</organism>
<dbReference type="Proteomes" id="UP001597326">
    <property type="component" value="Unassembled WGS sequence"/>
</dbReference>
<reference evidence="4" key="1">
    <citation type="journal article" date="2019" name="Int. J. Syst. Evol. Microbiol.">
        <title>The Global Catalogue of Microorganisms (GCM) 10K type strain sequencing project: providing services to taxonomists for standard genome sequencing and annotation.</title>
        <authorList>
            <consortium name="The Broad Institute Genomics Platform"/>
            <consortium name="The Broad Institute Genome Sequencing Center for Infectious Disease"/>
            <person name="Wu L."/>
            <person name="Ma J."/>
        </authorList>
    </citation>
    <scope>NUCLEOTIDE SEQUENCE [LARGE SCALE GENOMIC DNA]</scope>
    <source>
        <strain evidence="4">CAIM 431</strain>
    </source>
</reference>
<comment type="caution">
    <text evidence="3">The sequence shown here is derived from an EMBL/GenBank/DDBJ whole genome shotgun (WGS) entry which is preliminary data.</text>
</comment>
<dbReference type="PANTHER" id="PTHR34473:SF3">
    <property type="entry name" value="TRANSMEMBRANE PROTEIN-RELATED"/>
    <property type="match status" value="1"/>
</dbReference>
<gene>
    <name evidence="3" type="ORF">ACFSCS_03570</name>
</gene>
<dbReference type="EMBL" id="JBHUFZ010000008">
    <property type="protein sequence ID" value="MFD1889267.1"/>
    <property type="molecule type" value="Genomic_DNA"/>
</dbReference>
<evidence type="ECO:0000256" key="1">
    <source>
        <dbReference type="SAM" id="Phobius"/>
    </source>
</evidence>
<dbReference type="InterPro" id="IPR005182">
    <property type="entry name" value="YdbS-like_PH"/>
</dbReference>
<dbReference type="Pfam" id="PF03703">
    <property type="entry name" value="bPH_2"/>
    <property type="match status" value="1"/>
</dbReference>
<keyword evidence="1" id="KW-1133">Transmembrane helix</keyword>
<dbReference type="PANTHER" id="PTHR34473">
    <property type="entry name" value="UPF0699 TRANSMEMBRANE PROTEIN YDBS"/>
    <property type="match status" value="1"/>
</dbReference>
<feature type="domain" description="YdbS-like PH" evidence="2">
    <location>
        <begin position="72"/>
        <end position="150"/>
    </location>
</feature>
<feature type="transmembrane region" description="Helical" evidence="1">
    <location>
        <begin position="24"/>
        <end position="41"/>
    </location>
</feature>
<evidence type="ECO:0000313" key="4">
    <source>
        <dbReference type="Proteomes" id="UP001597326"/>
    </source>
</evidence>
<sequence>MDTFAAPTEHWNQLSPAYLRMKRMMVLVVWSLELLAAVLVLGFAYRWWAAAILAVLGLCWIFYRWHRQGRVYRIWGYAERGTELYIREGLLQRRLTVVPYGRMQVVTVNSGPIERRYGLATVTLETASAGTNATIPGLPVAEAEQLRERLTELGEQQAIGL</sequence>
<keyword evidence="1" id="KW-0812">Transmembrane</keyword>
<keyword evidence="4" id="KW-1185">Reference proteome</keyword>
<evidence type="ECO:0000259" key="2">
    <source>
        <dbReference type="Pfam" id="PF03703"/>
    </source>
</evidence>
<name>A0ABW4RSG8_9ACTN</name>